<comment type="similarity">
    <text evidence="1">Belongs to the SfsA family.</text>
</comment>
<dbReference type="Gene3D" id="3.40.1350.60">
    <property type="match status" value="1"/>
</dbReference>
<dbReference type="Pfam" id="PF17746">
    <property type="entry name" value="SfsA_N"/>
    <property type="match status" value="1"/>
</dbReference>
<gene>
    <name evidence="1" type="primary">sfsA</name>
    <name evidence="4" type="ORF">XD73_0743</name>
</gene>
<dbReference type="HAMAP" id="MF_00095">
    <property type="entry name" value="SfsA"/>
    <property type="match status" value="1"/>
</dbReference>
<organism evidence="4 5">
    <name type="scientific">Anaerolinea thermophila</name>
    <dbReference type="NCBI Taxonomy" id="167964"/>
    <lineage>
        <taxon>Bacteria</taxon>
        <taxon>Bacillati</taxon>
        <taxon>Chloroflexota</taxon>
        <taxon>Anaerolineae</taxon>
        <taxon>Anaerolineales</taxon>
        <taxon>Anaerolineaceae</taxon>
        <taxon>Anaerolinea</taxon>
    </lineage>
</organism>
<protein>
    <recommendedName>
        <fullName evidence="1">Sugar fermentation stimulation protein homolog</fullName>
    </recommendedName>
</protein>
<dbReference type="NCBIfam" id="TIGR00230">
    <property type="entry name" value="sfsA"/>
    <property type="match status" value="1"/>
</dbReference>
<dbReference type="CDD" id="cd22359">
    <property type="entry name" value="SfsA-like_bacterial"/>
    <property type="match status" value="1"/>
</dbReference>
<dbReference type="EMBL" id="LGFU01000033">
    <property type="protein sequence ID" value="KUK46382.1"/>
    <property type="molecule type" value="Genomic_DNA"/>
</dbReference>
<dbReference type="Proteomes" id="UP000064249">
    <property type="component" value="Unassembled WGS sequence"/>
</dbReference>
<sequence length="229" mass="24982">MKLPDLTPATFIKRNNRFSAGVRLDGGGLASAYVPTTGRLTGVLRPGCRVWLIPSEDPNRKTPFTMALAALENGGLCSTNAYLANQLFYEAVEKGSLAAFKYPIIESEVSFGKSRLDFRLSDGNWACWVEVKSVTYVEDGIGRFPDAPTSRGRKHLCELANLAALGDRANVVFIAQREDALKFAPFVAVDPAFAQTLREVHAKGVEVHAYGCRVSTEGIEILQELPVDC</sequence>
<reference evidence="4 5" key="1">
    <citation type="journal article" date="2015" name="MBio">
        <title>Genome-Resolved Metagenomic Analysis Reveals Roles for Candidate Phyla and Other Microbial Community Members in Biogeochemical Transformations in Oil Reservoirs.</title>
        <authorList>
            <person name="Hu P."/>
            <person name="Tom L."/>
            <person name="Singh A."/>
            <person name="Thomas B.C."/>
            <person name="Baker B.J."/>
            <person name="Piceno Y.M."/>
            <person name="Andersen G.L."/>
            <person name="Banfield J.F."/>
        </authorList>
    </citation>
    <scope>NUCLEOTIDE SEQUENCE [LARGE SCALE GENOMIC DNA]</scope>
    <source>
        <strain evidence="4">46_16</strain>
    </source>
</reference>
<feature type="domain" description="SfsA N-terminal OB" evidence="3">
    <location>
        <begin position="12"/>
        <end position="72"/>
    </location>
</feature>
<dbReference type="InterPro" id="IPR040452">
    <property type="entry name" value="SfsA_C"/>
</dbReference>
<evidence type="ECO:0000313" key="5">
    <source>
        <dbReference type="Proteomes" id="UP000064249"/>
    </source>
</evidence>
<evidence type="ECO:0000256" key="1">
    <source>
        <dbReference type="HAMAP-Rule" id="MF_00095"/>
    </source>
</evidence>
<dbReference type="PANTHER" id="PTHR30545">
    <property type="entry name" value="SUGAR FERMENTATION STIMULATION PROTEIN A"/>
    <property type="match status" value="1"/>
</dbReference>
<name>A0A101FY21_9CHLR</name>
<proteinExistence type="inferred from homology"/>
<dbReference type="Gene3D" id="2.40.50.580">
    <property type="match status" value="1"/>
</dbReference>
<dbReference type="GO" id="GO:0003677">
    <property type="term" value="F:DNA binding"/>
    <property type="evidence" value="ECO:0007669"/>
    <property type="project" value="InterPro"/>
</dbReference>
<dbReference type="Pfam" id="PF03749">
    <property type="entry name" value="SfsA"/>
    <property type="match status" value="1"/>
</dbReference>
<accession>A0A101FY21</accession>
<dbReference type="InterPro" id="IPR041465">
    <property type="entry name" value="SfsA_N"/>
</dbReference>
<dbReference type="AlphaFoldDB" id="A0A101FY21"/>
<evidence type="ECO:0000259" key="2">
    <source>
        <dbReference type="Pfam" id="PF03749"/>
    </source>
</evidence>
<evidence type="ECO:0000259" key="3">
    <source>
        <dbReference type="Pfam" id="PF17746"/>
    </source>
</evidence>
<dbReference type="PANTHER" id="PTHR30545:SF2">
    <property type="entry name" value="SUGAR FERMENTATION STIMULATION PROTEIN A"/>
    <property type="match status" value="1"/>
</dbReference>
<comment type="caution">
    <text evidence="4">The sequence shown here is derived from an EMBL/GenBank/DDBJ whole genome shotgun (WGS) entry which is preliminary data.</text>
</comment>
<evidence type="ECO:0000313" key="4">
    <source>
        <dbReference type="EMBL" id="KUK46382.1"/>
    </source>
</evidence>
<feature type="domain" description="Sugar fermentation stimulation protein C-terminal" evidence="2">
    <location>
        <begin position="83"/>
        <end position="217"/>
    </location>
</feature>
<dbReference type="InterPro" id="IPR005224">
    <property type="entry name" value="SfsA"/>
</dbReference>